<dbReference type="Pfam" id="PF11350">
    <property type="entry name" value="DUF3152"/>
    <property type="match status" value="1"/>
</dbReference>
<evidence type="ECO:0000256" key="1">
    <source>
        <dbReference type="SAM" id="SignalP"/>
    </source>
</evidence>
<feature type="chain" id="PRO_5039584856" evidence="1">
    <location>
        <begin position="25"/>
        <end position="243"/>
    </location>
</feature>
<dbReference type="Proteomes" id="UP000680865">
    <property type="component" value="Unassembled WGS sequence"/>
</dbReference>
<dbReference type="EMBL" id="BOQP01000021">
    <property type="protein sequence ID" value="GIM74663.1"/>
    <property type="molecule type" value="Genomic_DNA"/>
</dbReference>
<accession>A0A919SPF3</accession>
<reference evidence="3" key="1">
    <citation type="submission" date="2021-03" db="EMBL/GenBank/DDBJ databases">
        <title>Whole genome shotgun sequence of Actinoplanes consettensis NBRC 14913.</title>
        <authorList>
            <person name="Komaki H."/>
            <person name="Tamura T."/>
        </authorList>
    </citation>
    <scope>NUCLEOTIDE SEQUENCE</scope>
    <source>
        <strain evidence="3">NBRC 14913</strain>
    </source>
</reference>
<comment type="caution">
    <text evidence="3">The sequence shown here is derived from an EMBL/GenBank/DDBJ whole genome shotgun (WGS) entry which is preliminary data.</text>
</comment>
<dbReference type="PROSITE" id="PS51257">
    <property type="entry name" value="PROKAR_LIPOPROTEIN"/>
    <property type="match status" value="1"/>
</dbReference>
<proteinExistence type="predicted"/>
<evidence type="ECO:0000259" key="2">
    <source>
        <dbReference type="Pfam" id="PF11350"/>
    </source>
</evidence>
<keyword evidence="4" id="KW-1185">Reference proteome</keyword>
<feature type="signal peptide" evidence="1">
    <location>
        <begin position="1"/>
        <end position="24"/>
    </location>
</feature>
<dbReference type="SUPFAM" id="SSF55486">
    <property type="entry name" value="Metalloproteases ('zincins'), catalytic domain"/>
    <property type="match status" value="1"/>
</dbReference>
<organism evidence="3 4">
    <name type="scientific">Winogradskya consettensis</name>
    <dbReference type="NCBI Taxonomy" id="113560"/>
    <lineage>
        <taxon>Bacteria</taxon>
        <taxon>Bacillati</taxon>
        <taxon>Actinomycetota</taxon>
        <taxon>Actinomycetes</taxon>
        <taxon>Micromonosporales</taxon>
        <taxon>Micromonosporaceae</taxon>
        <taxon>Winogradskya</taxon>
    </lineage>
</organism>
<keyword evidence="1" id="KW-0732">Signal</keyword>
<dbReference type="InterPro" id="IPR022603">
    <property type="entry name" value="DUF3152"/>
</dbReference>
<protein>
    <submittedName>
        <fullName evidence="3">Lipoprotein</fullName>
    </submittedName>
</protein>
<dbReference type="RefSeq" id="WP_212998872.1">
    <property type="nucleotide sequence ID" value="NZ_BAAATW010000015.1"/>
</dbReference>
<evidence type="ECO:0000313" key="4">
    <source>
        <dbReference type="Proteomes" id="UP000680865"/>
    </source>
</evidence>
<evidence type="ECO:0000313" key="3">
    <source>
        <dbReference type="EMBL" id="GIM74663.1"/>
    </source>
</evidence>
<keyword evidence="3" id="KW-0449">Lipoprotein</keyword>
<gene>
    <name evidence="3" type="ORF">Aco04nite_41460</name>
</gene>
<name>A0A919SPF3_9ACTN</name>
<sequence>MIIQRLPAVLVLFLTAACAPTPVAAPSFQPAAHPPSGRASPSARPRVVVPITYPAHGSRRWTVAAAQTGPAAGHAGQLLRYRVAVERDIEGLSAASFAKAVTTTLGDRRGWTAGGRRQLRRVGPGQAYDFTIYLVTPDTRDAMCGDVPDGYTSCRNGDKVILNVERWVEGVPHYGATLAVYRQYMVNHEVGHRLGHGHERCPGEGEPAPVMLQQTLGLHGCEANAWPYVDGSLYQGPPGSYES</sequence>
<dbReference type="AlphaFoldDB" id="A0A919SPF3"/>
<feature type="domain" description="DUF3152" evidence="2">
    <location>
        <begin position="53"/>
        <end position="222"/>
    </location>
</feature>